<name>A0A212L4D5_9BACT</name>
<dbReference type="EMBL" id="FMJC01000002">
    <property type="protein sequence ID" value="SCM72423.1"/>
    <property type="molecule type" value="Genomic_DNA"/>
</dbReference>
<proteinExistence type="predicted"/>
<protein>
    <submittedName>
        <fullName evidence="1">Uncharacterized protein</fullName>
    </submittedName>
</protein>
<dbReference type="AlphaFoldDB" id="A0A212L4D5"/>
<accession>A0A212L4D5</accession>
<sequence>MAGFLSLCVEFEIPLTPTSFWSTARKHYIPTSSSFTNVLHTDHNSFLLYILILHILLCCNKA</sequence>
<reference evidence="1" key="1">
    <citation type="submission" date="2016-08" db="EMBL/GenBank/DDBJ databases">
        <authorList>
            <person name="Seilhamer J.J."/>
        </authorList>
    </citation>
    <scope>NUCLEOTIDE SEQUENCE</scope>
    <source>
        <strain evidence="1">86-1</strain>
    </source>
</reference>
<organism evidence="1">
    <name type="scientific">uncultured Desulfovibrio sp</name>
    <dbReference type="NCBI Taxonomy" id="167968"/>
    <lineage>
        <taxon>Bacteria</taxon>
        <taxon>Pseudomonadati</taxon>
        <taxon>Thermodesulfobacteriota</taxon>
        <taxon>Desulfovibrionia</taxon>
        <taxon>Desulfovibrionales</taxon>
        <taxon>Desulfovibrionaceae</taxon>
        <taxon>Desulfovibrio</taxon>
        <taxon>environmental samples</taxon>
    </lineage>
</organism>
<gene>
    <name evidence="1" type="ORF">KL86DES1_20603</name>
</gene>
<evidence type="ECO:0000313" key="1">
    <source>
        <dbReference type="EMBL" id="SCM72423.1"/>
    </source>
</evidence>